<dbReference type="GO" id="GO:0004823">
    <property type="term" value="F:leucine-tRNA ligase activity"/>
    <property type="evidence" value="ECO:0007669"/>
    <property type="project" value="UniProtKB-UniRule"/>
</dbReference>
<dbReference type="InterPro" id="IPR025709">
    <property type="entry name" value="Leu_tRNA-synth_edit"/>
</dbReference>
<evidence type="ECO:0000256" key="9">
    <source>
        <dbReference type="HAMAP-Rule" id="MF_00049"/>
    </source>
</evidence>
<dbReference type="InterPro" id="IPR002302">
    <property type="entry name" value="Leu-tRNA-ligase"/>
</dbReference>
<evidence type="ECO:0000256" key="3">
    <source>
        <dbReference type="ARBA" id="ARBA00022598"/>
    </source>
</evidence>
<comment type="similarity">
    <text evidence="1 9 10">Belongs to the class-I aminoacyl-tRNA synthetase family.</text>
</comment>
<dbReference type="PRINTS" id="PR00985">
    <property type="entry name" value="TRNASYNTHLEU"/>
</dbReference>
<dbReference type="FunFam" id="3.40.50.620:FF:000056">
    <property type="entry name" value="Leucine--tRNA ligase"/>
    <property type="match status" value="1"/>
</dbReference>
<sequence length="790" mass="89609">MHDHVYNPKEIEPRWRKFWESAGLYQSDAVSDKEKEYILVEFPYPSGAGLHVGHVWGYTMGDVIARRARMNGKNVLYPMGWDAFGLPTENYAIKTGIHPAIATAQNIETFKDQMERLGFSFDWTKEINTTDPSYYKWTQWIFLKLFEKGLAYKQEMPINWCPSCKTGLANEEVTSENTHERCGNVVERRMILQWLLKITEYADRLIDDLSTVDYTNDIVSQQVNWIGRSEGSYIKFTVSTDNDKYIEVFTTRADTLPGVTFVVLSPEHPLVADITTKENQEEVEKYCESAFLKSELERSQLQKEKTGVFTGGYVINPLNGEKVPVWVADYVLFHYGTGAVMGVPAHDERDMAFATLYDLPVVEVPDVGEDASKHIIGLLSVNGMAREGVEYKLRDWIFSRQHYWGEPIPIINCKKCGLVPVPEDQLPVTLPNITDFEPTIDGRSPLAKVTDWVNVTCPACGGPAERETDTMPNWAGSSWYFLRYVDPHNTDEFASQKKLDYMTPVDLYIGGAEHTTLHVLYSRFWHKVLFDLGYVSTAEPYSKRRNRGLILAPDGNKMSKSLGNVINPNDEVDAVGADTLRMYELFMGPYNETFPWNPSAEKGIYRFIERVYALTYIIVEKNSNITSLEIDQKIHKTIEKVSADLDSMKFNTAIAALMECVNVIERNPRDISISNWGSFIKLLAPFAPFAAEEMWSVLCGKLEPYESIHAQSWPELDRNKLIEDTITIPIQVNGKLRDTINVSSGDITEETVVGLAKASTKIMGWIGGSQITKTVYVPGKMVNFVIQQEG</sequence>
<dbReference type="FunFam" id="1.10.730.10:FF:000002">
    <property type="entry name" value="Leucine--tRNA ligase"/>
    <property type="match status" value="1"/>
</dbReference>
<dbReference type="Proteomes" id="UP000228495">
    <property type="component" value="Unassembled WGS sequence"/>
</dbReference>
<comment type="catalytic activity">
    <reaction evidence="8 9">
        <text>tRNA(Leu) + L-leucine + ATP = L-leucyl-tRNA(Leu) + AMP + diphosphate</text>
        <dbReference type="Rhea" id="RHEA:11688"/>
        <dbReference type="Rhea" id="RHEA-COMP:9613"/>
        <dbReference type="Rhea" id="RHEA-COMP:9622"/>
        <dbReference type="ChEBI" id="CHEBI:30616"/>
        <dbReference type="ChEBI" id="CHEBI:33019"/>
        <dbReference type="ChEBI" id="CHEBI:57427"/>
        <dbReference type="ChEBI" id="CHEBI:78442"/>
        <dbReference type="ChEBI" id="CHEBI:78494"/>
        <dbReference type="ChEBI" id="CHEBI:456215"/>
        <dbReference type="EC" id="6.1.1.4"/>
    </reaction>
</comment>
<accession>A0A2H0BFZ7</accession>
<feature type="domain" description="Methionyl/Valyl/Leucyl/Isoleucyl-tRNA synthetase anticodon-binding" evidence="12">
    <location>
        <begin position="630"/>
        <end position="745"/>
    </location>
</feature>
<proteinExistence type="inferred from homology"/>
<evidence type="ECO:0000256" key="7">
    <source>
        <dbReference type="ARBA" id="ARBA00023146"/>
    </source>
</evidence>
<evidence type="ECO:0000256" key="5">
    <source>
        <dbReference type="ARBA" id="ARBA00022840"/>
    </source>
</evidence>
<dbReference type="FunFam" id="3.40.50.620:FF:000077">
    <property type="entry name" value="Leucine--tRNA ligase"/>
    <property type="match status" value="1"/>
</dbReference>
<dbReference type="InterPro" id="IPR009008">
    <property type="entry name" value="Val/Leu/Ile-tRNA-synth_edit"/>
</dbReference>
<evidence type="ECO:0000256" key="2">
    <source>
        <dbReference type="ARBA" id="ARBA00022490"/>
    </source>
</evidence>
<keyword evidence="2 9" id="KW-0963">Cytoplasm</keyword>
<keyword evidence="3 9" id="KW-0436">Ligase</keyword>
<evidence type="ECO:0000256" key="8">
    <source>
        <dbReference type="ARBA" id="ARBA00047469"/>
    </source>
</evidence>
<comment type="caution">
    <text evidence="14">The sequence shown here is derived from an EMBL/GenBank/DDBJ whole genome shotgun (WGS) entry which is preliminary data.</text>
</comment>
<dbReference type="InterPro" id="IPR013155">
    <property type="entry name" value="M/V/L/I-tRNA-synth_anticd-bd"/>
</dbReference>
<keyword evidence="5 9" id="KW-0067">ATP-binding</keyword>
<dbReference type="CDD" id="cd07958">
    <property type="entry name" value="Anticodon_Ia_Leu_BEm"/>
    <property type="match status" value="1"/>
</dbReference>
<dbReference type="SUPFAM" id="SSF47323">
    <property type="entry name" value="Anticodon-binding domain of a subclass of class I aminoacyl-tRNA synthetases"/>
    <property type="match status" value="1"/>
</dbReference>
<organism evidence="14 15">
    <name type="scientific">candidate division WWE3 bacterium CG22_combo_CG10-13_8_21_14_all_39_12</name>
    <dbReference type="NCBI Taxonomy" id="1975094"/>
    <lineage>
        <taxon>Bacteria</taxon>
        <taxon>Katanobacteria</taxon>
    </lineage>
</organism>
<dbReference type="Pfam" id="PF08264">
    <property type="entry name" value="Anticodon_1"/>
    <property type="match status" value="1"/>
</dbReference>
<feature type="short sequence motif" description="'KMSKS' region" evidence="9">
    <location>
        <begin position="557"/>
        <end position="561"/>
    </location>
</feature>
<evidence type="ECO:0000313" key="15">
    <source>
        <dbReference type="Proteomes" id="UP000228495"/>
    </source>
</evidence>
<name>A0A2H0BFZ7_UNCKA</name>
<evidence type="ECO:0000256" key="1">
    <source>
        <dbReference type="ARBA" id="ARBA00005594"/>
    </source>
</evidence>
<dbReference type="Gene3D" id="3.10.20.590">
    <property type="match status" value="1"/>
</dbReference>
<feature type="domain" description="Aminoacyl-tRNA synthetase class Ia" evidence="11">
    <location>
        <begin position="393"/>
        <end position="583"/>
    </location>
</feature>
<gene>
    <name evidence="9" type="primary">leuS</name>
    <name evidence="14" type="ORF">COX05_02210</name>
</gene>
<dbReference type="EC" id="6.1.1.4" evidence="9"/>
<comment type="subcellular location">
    <subcellularLocation>
        <location evidence="9">Cytoplasm</location>
    </subcellularLocation>
</comment>
<protein>
    <recommendedName>
        <fullName evidence="9">Leucine--tRNA ligase</fullName>
        <ecNumber evidence="9">6.1.1.4</ecNumber>
    </recommendedName>
    <alternativeName>
        <fullName evidence="9">Leucyl-tRNA synthetase</fullName>
        <shortName evidence="9">LeuRS</shortName>
    </alternativeName>
</protein>
<dbReference type="SUPFAM" id="SSF50677">
    <property type="entry name" value="ValRS/IleRS/LeuRS editing domain"/>
    <property type="match status" value="1"/>
</dbReference>
<dbReference type="Gene3D" id="1.10.730.10">
    <property type="entry name" value="Isoleucyl-tRNA Synthetase, Domain 1"/>
    <property type="match status" value="1"/>
</dbReference>
<dbReference type="GO" id="GO:0002161">
    <property type="term" value="F:aminoacyl-tRNA deacylase activity"/>
    <property type="evidence" value="ECO:0007669"/>
    <property type="project" value="InterPro"/>
</dbReference>
<keyword evidence="4 9" id="KW-0547">Nucleotide-binding</keyword>
<dbReference type="InterPro" id="IPR009080">
    <property type="entry name" value="tRNAsynth_Ia_anticodon-bd"/>
</dbReference>
<dbReference type="InterPro" id="IPR002300">
    <property type="entry name" value="aa-tRNA-synth_Ia"/>
</dbReference>
<dbReference type="PROSITE" id="PS00178">
    <property type="entry name" value="AA_TRNA_LIGASE_I"/>
    <property type="match status" value="1"/>
</dbReference>
<evidence type="ECO:0000259" key="11">
    <source>
        <dbReference type="Pfam" id="PF00133"/>
    </source>
</evidence>
<dbReference type="Gene3D" id="3.40.50.620">
    <property type="entry name" value="HUPs"/>
    <property type="match status" value="2"/>
</dbReference>
<feature type="domain" description="Aminoacyl-tRNA synthetase class Ia" evidence="11">
    <location>
        <begin position="15"/>
        <end position="222"/>
    </location>
</feature>
<evidence type="ECO:0000256" key="4">
    <source>
        <dbReference type="ARBA" id="ARBA00022741"/>
    </source>
</evidence>
<dbReference type="AlphaFoldDB" id="A0A2H0BFZ7"/>
<dbReference type="EMBL" id="PCSU01000034">
    <property type="protein sequence ID" value="PIP56602.1"/>
    <property type="molecule type" value="Genomic_DNA"/>
</dbReference>
<comment type="caution">
    <text evidence="9">Lacks conserved residue(s) required for the propagation of feature annotation.</text>
</comment>
<dbReference type="SUPFAM" id="SSF52374">
    <property type="entry name" value="Nucleotidylyl transferase"/>
    <property type="match status" value="1"/>
</dbReference>
<evidence type="ECO:0000256" key="10">
    <source>
        <dbReference type="RuleBase" id="RU363035"/>
    </source>
</evidence>
<dbReference type="InterPro" id="IPR001412">
    <property type="entry name" value="aa-tRNA-synth_I_CS"/>
</dbReference>
<dbReference type="GO" id="GO:0006429">
    <property type="term" value="P:leucyl-tRNA aminoacylation"/>
    <property type="evidence" value="ECO:0007669"/>
    <property type="project" value="UniProtKB-UniRule"/>
</dbReference>
<feature type="domain" description="Leucyl-tRNA synthetase editing" evidence="13">
    <location>
        <begin position="224"/>
        <end position="365"/>
    </location>
</feature>
<dbReference type="GO" id="GO:0005829">
    <property type="term" value="C:cytosol"/>
    <property type="evidence" value="ECO:0007669"/>
    <property type="project" value="TreeGrafter"/>
</dbReference>
<feature type="binding site" evidence="9">
    <location>
        <position position="560"/>
    </location>
    <ligand>
        <name>ATP</name>
        <dbReference type="ChEBI" id="CHEBI:30616"/>
    </ligand>
</feature>
<dbReference type="PANTHER" id="PTHR43740:SF2">
    <property type="entry name" value="LEUCINE--TRNA LIGASE, MITOCHONDRIAL"/>
    <property type="match status" value="1"/>
</dbReference>
<evidence type="ECO:0000259" key="13">
    <source>
        <dbReference type="Pfam" id="PF13603"/>
    </source>
</evidence>
<dbReference type="PANTHER" id="PTHR43740">
    <property type="entry name" value="LEUCYL-TRNA SYNTHETASE"/>
    <property type="match status" value="1"/>
</dbReference>
<dbReference type="HAMAP" id="MF_00049_B">
    <property type="entry name" value="Leu_tRNA_synth_B"/>
    <property type="match status" value="1"/>
</dbReference>
<dbReference type="Pfam" id="PF13603">
    <property type="entry name" value="tRNA-synt_1_2"/>
    <property type="match status" value="1"/>
</dbReference>
<keyword evidence="7 9" id="KW-0030">Aminoacyl-tRNA synthetase</keyword>
<dbReference type="Pfam" id="PF00133">
    <property type="entry name" value="tRNA-synt_1"/>
    <property type="match status" value="2"/>
</dbReference>
<dbReference type="GO" id="GO:0005524">
    <property type="term" value="F:ATP binding"/>
    <property type="evidence" value="ECO:0007669"/>
    <property type="project" value="UniProtKB-UniRule"/>
</dbReference>
<dbReference type="CDD" id="cd00812">
    <property type="entry name" value="LeuRS_core"/>
    <property type="match status" value="1"/>
</dbReference>
<evidence type="ECO:0000259" key="12">
    <source>
        <dbReference type="Pfam" id="PF08264"/>
    </source>
</evidence>
<dbReference type="InterPro" id="IPR014729">
    <property type="entry name" value="Rossmann-like_a/b/a_fold"/>
</dbReference>
<reference evidence="14 15" key="1">
    <citation type="submission" date="2017-09" db="EMBL/GenBank/DDBJ databases">
        <title>Depth-based differentiation of microbial function through sediment-hosted aquifers and enrichment of novel symbionts in the deep terrestrial subsurface.</title>
        <authorList>
            <person name="Probst A.J."/>
            <person name="Ladd B."/>
            <person name="Jarett J.K."/>
            <person name="Geller-Mcgrath D.E."/>
            <person name="Sieber C.M."/>
            <person name="Emerson J.B."/>
            <person name="Anantharaman K."/>
            <person name="Thomas B.C."/>
            <person name="Malmstrom R."/>
            <person name="Stieglmeier M."/>
            <person name="Klingl A."/>
            <person name="Woyke T."/>
            <person name="Ryan C.M."/>
            <person name="Banfield J.F."/>
        </authorList>
    </citation>
    <scope>NUCLEOTIDE SEQUENCE [LARGE SCALE GENOMIC DNA]</scope>
    <source>
        <strain evidence="14">CG22_combo_CG10-13_8_21_14_all_39_12</strain>
    </source>
</reference>
<evidence type="ECO:0000256" key="6">
    <source>
        <dbReference type="ARBA" id="ARBA00022917"/>
    </source>
</evidence>
<evidence type="ECO:0000313" key="14">
    <source>
        <dbReference type="EMBL" id="PIP56602.1"/>
    </source>
</evidence>
<keyword evidence="6 9" id="KW-0648">Protein biosynthesis</keyword>